<evidence type="ECO:0000256" key="3">
    <source>
        <dbReference type="SAM" id="MobiDB-lite"/>
    </source>
</evidence>
<dbReference type="PANTHER" id="PTHR10663">
    <property type="entry name" value="GUANYL-NUCLEOTIDE EXCHANGE FACTOR"/>
    <property type="match status" value="1"/>
</dbReference>
<dbReference type="Pfam" id="PF01369">
    <property type="entry name" value="Sec7"/>
    <property type="match status" value="1"/>
</dbReference>
<dbReference type="EMBL" id="JAHMUF010000020">
    <property type="protein sequence ID" value="KAG7192124.1"/>
    <property type="molecule type" value="Genomic_DNA"/>
</dbReference>
<dbReference type="Pfam" id="PF16213">
    <property type="entry name" value="DCB"/>
    <property type="match status" value="1"/>
</dbReference>
<feature type="region of interest" description="Disordered" evidence="3">
    <location>
        <begin position="275"/>
        <end position="337"/>
    </location>
</feature>
<evidence type="ECO:0000313" key="5">
    <source>
        <dbReference type="EMBL" id="KAG7192124.1"/>
    </source>
</evidence>
<protein>
    <submittedName>
        <fullName evidence="5">GDP/GTP exchange factor for ARF</fullName>
    </submittedName>
</protein>
<dbReference type="CDD" id="cd00171">
    <property type="entry name" value="Sec7"/>
    <property type="match status" value="1"/>
</dbReference>
<feature type="compositionally biased region" description="Basic and acidic residues" evidence="3">
    <location>
        <begin position="321"/>
        <end position="335"/>
    </location>
</feature>
<dbReference type="GO" id="GO:0015031">
    <property type="term" value="P:protein transport"/>
    <property type="evidence" value="ECO:0007669"/>
    <property type="project" value="UniProtKB-KW"/>
</dbReference>
<dbReference type="SUPFAM" id="SSF48425">
    <property type="entry name" value="Sec7 domain"/>
    <property type="match status" value="1"/>
</dbReference>
<evidence type="ECO:0000259" key="4">
    <source>
        <dbReference type="PROSITE" id="PS50190"/>
    </source>
</evidence>
<keyword evidence="1" id="KW-0813">Transport</keyword>
<name>A0A9P7V686_9ASCO</name>
<comment type="caution">
    <text evidence="5">The sequence shown here is derived from an EMBL/GenBank/DDBJ whole genome shotgun (WGS) entry which is preliminary data.</text>
</comment>
<dbReference type="PANTHER" id="PTHR10663:SF388">
    <property type="entry name" value="GOLGI-SPECIFIC BREFELDIN A-RESISTANCE GUANINE NUCLEOTIDE EXCHANGE FACTOR 1"/>
    <property type="match status" value="1"/>
</dbReference>
<dbReference type="PROSITE" id="PS50190">
    <property type="entry name" value="SEC7"/>
    <property type="match status" value="1"/>
</dbReference>
<dbReference type="SMART" id="SM00222">
    <property type="entry name" value="Sec7"/>
    <property type="match status" value="1"/>
</dbReference>
<dbReference type="Pfam" id="PF12783">
    <property type="entry name" value="Sec7-like_HUS"/>
    <property type="match status" value="1"/>
</dbReference>
<dbReference type="SUPFAM" id="SSF48371">
    <property type="entry name" value="ARM repeat"/>
    <property type="match status" value="1"/>
</dbReference>
<dbReference type="Pfam" id="PF23325">
    <property type="entry name" value="TPR_28"/>
    <property type="match status" value="1"/>
</dbReference>
<accession>A0A9P7V686</accession>
<feature type="domain" description="SEC7" evidence="4">
    <location>
        <begin position="574"/>
        <end position="769"/>
    </location>
</feature>
<keyword evidence="6" id="KW-1185">Reference proteome</keyword>
<evidence type="ECO:0000256" key="1">
    <source>
        <dbReference type="ARBA" id="ARBA00022448"/>
    </source>
</evidence>
<organism evidence="5 6">
    <name type="scientific">Scheffersomyces spartinae</name>
    <dbReference type="NCBI Taxonomy" id="45513"/>
    <lineage>
        <taxon>Eukaryota</taxon>
        <taxon>Fungi</taxon>
        <taxon>Dikarya</taxon>
        <taxon>Ascomycota</taxon>
        <taxon>Saccharomycotina</taxon>
        <taxon>Pichiomycetes</taxon>
        <taxon>Debaryomycetaceae</taxon>
        <taxon>Scheffersomyces</taxon>
    </lineage>
</organism>
<dbReference type="InterPro" id="IPR035999">
    <property type="entry name" value="Sec7_dom_sf"/>
</dbReference>
<dbReference type="GO" id="GO:0032012">
    <property type="term" value="P:regulation of ARF protein signal transduction"/>
    <property type="evidence" value="ECO:0007669"/>
    <property type="project" value="InterPro"/>
</dbReference>
<dbReference type="Gene3D" id="1.10.220.20">
    <property type="match status" value="1"/>
</dbReference>
<evidence type="ECO:0000313" key="6">
    <source>
        <dbReference type="Proteomes" id="UP000790833"/>
    </source>
</evidence>
<dbReference type="InterPro" id="IPR000904">
    <property type="entry name" value="Sec7_dom"/>
</dbReference>
<proteinExistence type="predicted"/>
<dbReference type="InterPro" id="IPR023394">
    <property type="entry name" value="Sec7_C_sf"/>
</dbReference>
<dbReference type="InterPro" id="IPR016024">
    <property type="entry name" value="ARM-type_fold"/>
</dbReference>
<reference evidence="5" key="1">
    <citation type="submission" date="2021-03" db="EMBL/GenBank/DDBJ databases">
        <authorList>
            <person name="Palmer J.M."/>
        </authorList>
    </citation>
    <scope>NUCLEOTIDE SEQUENCE</scope>
    <source>
        <strain evidence="5">ARV_011</strain>
    </source>
</reference>
<dbReference type="GO" id="GO:0016192">
    <property type="term" value="P:vesicle-mediated transport"/>
    <property type="evidence" value="ECO:0007669"/>
    <property type="project" value="UniProtKB-ARBA"/>
</dbReference>
<dbReference type="GO" id="GO:0005085">
    <property type="term" value="F:guanyl-nucleotide exchange factor activity"/>
    <property type="evidence" value="ECO:0007669"/>
    <property type="project" value="InterPro"/>
</dbReference>
<keyword evidence="2" id="KW-0653">Protein transport</keyword>
<dbReference type="Proteomes" id="UP000790833">
    <property type="component" value="Unassembled WGS sequence"/>
</dbReference>
<dbReference type="InterPro" id="IPR032691">
    <property type="entry name" value="Mon2/Sec7/BIG1-like_HUS"/>
</dbReference>
<dbReference type="GeneID" id="66115863"/>
<feature type="compositionally biased region" description="Basic and acidic residues" evidence="3">
    <location>
        <begin position="305"/>
        <end position="314"/>
    </location>
</feature>
<dbReference type="InterPro" id="IPR032629">
    <property type="entry name" value="DCB_dom"/>
</dbReference>
<dbReference type="GO" id="GO:0005794">
    <property type="term" value="C:Golgi apparatus"/>
    <property type="evidence" value="ECO:0007669"/>
    <property type="project" value="UniProtKB-ARBA"/>
</dbReference>
<dbReference type="OrthoDB" id="10258608at2759"/>
<gene>
    <name evidence="5" type="primary">GEA2</name>
    <name evidence="5" type="ORF">KQ657_002489</name>
</gene>
<dbReference type="InterPro" id="IPR056604">
    <property type="entry name" value="GBF1-like_TPR"/>
</dbReference>
<sequence length="1474" mass="166293">MLANHQPAKSPTPGPLVRPFANLMSSTSNTPGAESIGRGVAVDPITLVINECMAMAAAMRKMSRWSQSGVAAILGTGDIFGTGEEDTINTLASNLSNNRKTVDDNPLSSSFLQLRTILTEAKDVYEIDSLTMLQPFLLVVKSASTSGYITSMALNAISKFIDYEIISFKSKNLQQTLIQIITSLTHCRFEAADQDSDDAVLLKVLRLLEDIVKSPFSNLLPNETVSEVIQTCLSLACNKKRSEVLRRAAEMGMSSITFRIFNQLKYIEPEKITDEELPTDFPNTQLPADIIGGTEGGAETPVTNEKQESVKDEFPVSQMKPEPEPEHGQEQKDYQHPQIESKYTEEPFGITCLVEFMSILVSMISPSNQYQHMESTRVFALTLVNTSLEVAGTEVPNHPSLMNIVSGPIAKHVLQIMTTTESPALLKASLQLFSTIAIVLGRQLKSQIELSLTLLYQSILPEKKANDKLTDRNNITTRTSLTKEMLIESFSLMWTRTPVFFTHLFIDYDCDFERTDLSTRTLEFLCALALPESAATSTDNVPPICLEGILSFIGGINDRIKNVNADVNSIPLHQLIIDRQQKTSFIRCTEILNDKPKEGIIALQELGFIKDKDDIHEVAEFFFTKSGRLNKKVLGEFLAKPANKPILQEFIGLFDFSNLRVDEAIRVLLKSFRLPGEAQQIERVVELFAGRYVECIDTTNESEDSIAPDRDSVFVLSFSIIMLNTDLHNPQVKKPMQFSDYKNNVRGCYNGKDFPDWYLTKIYNGIKDREIIMPEEHHGTDKWFDDAWHNLISSRKTTYDALDFDLPQICQFDKVLFSSTVDKLIDTIFDVYRSASDDHVITSLMSTVDKCVNICLFYNLEEATDKIIYNLVELTSLSGEVRRIATNDDLREDIPVTQIRIDKKEEVITVSNMSVLFGRDFKGQLSAVVLFRLLKKNKCKVSPAWDKVLAIILRLFESCLINPNIFTEFQKKLILEPLPNVKPRYIINRSKPLNNTGILSTFSSFLRGYSDEPPEPTEQEIESTLSTIDCINSINISSIFESISKSKPDLRAFIELSLQAIPTPSSENKRVFEPEVLFLFEILVCFSLLLDDKSVTRKVNDAIKLDWDINKKGKLRLVVYKFLLARQTETEDLLDTLKFLTETFDKDSLQKYGEPAFLPLISLVDDDSWCCEQLLNNEQYWNSWRMFAPGQQFTKRILQLLEDLIKGPRKFINPNNYISVLGLLDEISSLSSFVARYEQEDPEEKKKRTEEQIGVFKELVEMGKISISLTAELPNTINPTEFKDGIEPYAHIQALAHQCFNPCREIRAFALSVLQAKVINIDDEKDYLTPLGIFDNGLLPLLAELSKPEVLSTDPSGFPMTQSEASSLVSKAFLQHITQMPVNDVHSIWARILDGFLAFTKVEQSSKVQEVQAEVLKNMILVLQSHKYLEQGTPIWTESWQKVAVIAPLLKGEFDIESGVTQNEEKSVPIAEAV</sequence>
<dbReference type="RefSeq" id="XP_043047675.1">
    <property type="nucleotide sequence ID" value="XM_043193249.1"/>
</dbReference>
<evidence type="ECO:0000256" key="2">
    <source>
        <dbReference type="ARBA" id="ARBA00022927"/>
    </source>
</evidence>
<dbReference type="Gene3D" id="1.10.1000.11">
    <property type="entry name" value="Arf Nucleotide-binding Site Opener,domain 2"/>
    <property type="match status" value="1"/>
</dbReference>